<gene>
    <name evidence="2" type="ORF">Dfulv_39415</name>
</gene>
<evidence type="ECO:0000313" key="3">
    <source>
        <dbReference type="Proteomes" id="UP001059617"/>
    </source>
</evidence>
<dbReference type="EMBL" id="CP073720">
    <property type="protein sequence ID" value="UWP81137.1"/>
    <property type="molecule type" value="Genomic_DNA"/>
</dbReference>
<protein>
    <submittedName>
        <fullName evidence="2">Uncharacterized protein</fullName>
    </submittedName>
</protein>
<name>A0ABY5VTQ6_9ACTN</name>
<dbReference type="Proteomes" id="UP001059617">
    <property type="component" value="Chromosome"/>
</dbReference>
<organism evidence="2 3">
    <name type="scientific">Dactylosporangium fulvum</name>
    <dbReference type="NCBI Taxonomy" id="53359"/>
    <lineage>
        <taxon>Bacteria</taxon>
        <taxon>Bacillati</taxon>
        <taxon>Actinomycetota</taxon>
        <taxon>Actinomycetes</taxon>
        <taxon>Micromonosporales</taxon>
        <taxon>Micromonosporaceae</taxon>
        <taxon>Dactylosporangium</taxon>
    </lineage>
</organism>
<proteinExistence type="predicted"/>
<dbReference type="RefSeq" id="WP_259858900.1">
    <property type="nucleotide sequence ID" value="NZ_BAAAST010000045.1"/>
</dbReference>
<evidence type="ECO:0000313" key="2">
    <source>
        <dbReference type="EMBL" id="UWP81137.1"/>
    </source>
</evidence>
<feature type="region of interest" description="Disordered" evidence="1">
    <location>
        <begin position="82"/>
        <end position="122"/>
    </location>
</feature>
<sequence length="122" mass="12334">MTHRDPREEAERLVATAFAALSVAADRAAGFATGSGECCACPVCKAIAAARNPDPDLAERVATGVGDIAVGLAGVLRSFGATARAESTSTSGRAESTGSARSAEASNSDEDDDVWRSATSET</sequence>
<feature type="compositionally biased region" description="Polar residues" evidence="1">
    <location>
        <begin position="85"/>
        <end position="98"/>
    </location>
</feature>
<keyword evidence="3" id="KW-1185">Reference proteome</keyword>
<reference evidence="2" key="2">
    <citation type="submission" date="2022-09" db="EMBL/GenBank/DDBJ databases">
        <title>Biosynthetic gene clusters of Dactylosporangioum fulvum.</title>
        <authorList>
            <person name="Caradec T."/>
        </authorList>
    </citation>
    <scope>NUCLEOTIDE SEQUENCE</scope>
    <source>
        <strain evidence="2">NRRL B-16292</strain>
    </source>
</reference>
<evidence type="ECO:0000256" key="1">
    <source>
        <dbReference type="SAM" id="MobiDB-lite"/>
    </source>
</evidence>
<reference evidence="2" key="1">
    <citation type="submission" date="2021-04" db="EMBL/GenBank/DDBJ databases">
        <authorList>
            <person name="Hartkoorn R.C."/>
            <person name="Beaudoing E."/>
            <person name="Hot D."/>
        </authorList>
    </citation>
    <scope>NUCLEOTIDE SEQUENCE</scope>
    <source>
        <strain evidence="2">NRRL B-16292</strain>
    </source>
</reference>
<accession>A0ABY5VTQ6</accession>